<evidence type="ECO:0000313" key="2">
    <source>
        <dbReference type="Proteomes" id="UP000035009"/>
    </source>
</evidence>
<accession>M3VHH4</accession>
<dbReference type="EMBL" id="BAOP01000055">
    <property type="protein sequence ID" value="GAC81979.1"/>
    <property type="molecule type" value="Genomic_DNA"/>
</dbReference>
<reference evidence="1 2" key="1">
    <citation type="submission" date="2013-02" db="EMBL/GenBank/DDBJ databases">
        <title>Whole genome shotgun sequence of Gordonia malaquae NBRC 108250.</title>
        <authorList>
            <person name="Yoshida I."/>
            <person name="Hosoyama A."/>
            <person name="Tsuchikane K."/>
            <person name="Ando Y."/>
            <person name="Baba S."/>
            <person name="Ohji S."/>
            <person name="Hamada M."/>
            <person name="Tamura T."/>
            <person name="Yamazoe A."/>
            <person name="Yamazaki S."/>
            <person name="Fujita N."/>
        </authorList>
    </citation>
    <scope>NUCLEOTIDE SEQUENCE [LARGE SCALE GENOMIC DNA]</scope>
    <source>
        <strain evidence="1 2">NBRC 108250</strain>
    </source>
</reference>
<organism evidence="1 2">
    <name type="scientific">Gordonia malaquae NBRC 108250</name>
    <dbReference type="NCBI Taxonomy" id="1223542"/>
    <lineage>
        <taxon>Bacteria</taxon>
        <taxon>Bacillati</taxon>
        <taxon>Actinomycetota</taxon>
        <taxon>Actinomycetes</taxon>
        <taxon>Mycobacteriales</taxon>
        <taxon>Gordoniaceae</taxon>
        <taxon>Gordonia</taxon>
    </lineage>
</organism>
<protein>
    <submittedName>
        <fullName evidence="1">Uncharacterized protein</fullName>
    </submittedName>
</protein>
<dbReference type="OrthoDB" id="9803716at2"/>
<dbReference type="eggNOG" id="ENOG5032SUJ">
    <property type="taxonomic scope" value="Bacteria"/>
</dbReference>
<comment type="caution">
    <text evidence="1">The sequence shown here is derived from an EMBL/GenBank/DDBJ whole genome shotgun (WGS) entry which is preliminary data.</text>
</comment>
<dbReference type="RefSeq" id="WP_008382146.1">
    <property type="nucleotide sequence ID" value="NZ_BAOP01000055.1"/>
</dbReference>
<dbReference type="Proteomes" id="UP000035009">
    <property type="component" value="Unassembled WGS sequence"/>
</dbReference>
<sequence>MCQQRSSSAATGGRRDTLTARMAERADQLDYWTKVREQQISEGAATNYGPDTIAKDDKIKTRGTWYLVVRVNKKTVSVDVSDMYQAPTRC</sequence>
<proteinExistence type="predicted"/>
<dbReference type="AlphaFoldDB" id="M3VHH4"/>
<keyword evidence="2" id="KW-1185">Reference proteome</keyword>
<gene>
    <name evidence="1" type="ORF">GM1_055_00100</name>
</gene>
<evidence type="ECO:0000313" key="1">
    <source>
        <dbReference type="EMBL" id="GAC81979.1"/>
    </source>
</evidence>
<name>M3VHH4_GORML</name>